<dbReference type="InterPro" id="IPR036291">
    <property type="entry name" value="NAD(P)-bd_dom_sf"/>
</dbReference>
<gene>
    <name evidence="2" type="ORF">IZT61_14820</name>
</gene>
<dbReference type="PANTHER" id="PTHR43245:SF58">
    <property type="entry name" value="BLL5923 PROTEIN"/>
    <property type="match status" value="1"/>
</dbReference>
<dbReference type="Pfam" id="PF01370">
    <property type="entry name" value="Epimerase"/>
    <property type="match status" value="1"/>
</dbReference>
<dbReference type="Proteomes" id="UP000594759">
    <property type="component" value="Chromosome"/>
</dbReference>
<accession>A0A7S9L3L2</accession>
<evidence type="ECO:0000259" key="1">
    <source>
        <dbReference type="Pfam" id="PF01370"/>
    </source>
</evidence>
<sequence length="295" mass="33206">MIFVTGASGFVGKNLLTYLPRYDENTKPLSRIDLFKNIDFDHSDAMIHLAGKAHDLKKASNPDEYYEVNFELTKKLYDAFLRSDAKKFIFVSSVKAAADVVEGILTEETVPNPQTHYGKSKLMAEQYIQSQPLPEGKSYYILRPCMIHGPGNKGNLNLLYKFVQKGIPYPLAAFENKRSFLSVENLCYVIKELLEKDVPSGVYNVADDDSLSTNEVVRILSESEGKKAKIWKVPANFIRFVAKLGDAIKLPLNTERLNKLTENYIVDNSKIKKAINSDLPISAKEGLKITANSFR</sequence>
<dbReference type="Gene3D" id="3.40.50.720">
    <property type="entry name" value="NAD(P)-binding Rossmann-like Domain"/>
    <property type="match status" value="1"/>
</dbReference>
<keyword evidence="3" id="KW-1185">Reference proteome</keyword>
<dbReference type="SUPFAM" id="SSF51735">
    <property type="entry name" value="NAD(P)-binding Rossmann-fold domains"/>
    <property type="match status" value="1"/>
</dbReference>
<evidence type="ECO:0000313" key="2">
    <source>
        <dbReference type="EMBL" id="QPH41892.1"/>
    </source>
</evidence>
<dbReference type="InterPro" id="IPR001509">
    <property type="entry name" value="Epimerase_deHydtase"/>
</dbReference>
<dbReference type="EMBL" id="CP064939">
    <property type="protein sequence ID" value="QPH41892.1"/>
    <property type="molecule type" value="Genomic_DNA"/>
</dbReference>
<protein>
    <submittedName>
        <fullName evidence="2">NAD-dependent epimerase/dehydratase family protein</fullName>
    </submittedName>
</protein>
<organism evidence="2 3">
    <name type="scientific">Pedobacter endophyticus</name>
    <dbReference type="NCBI Taxonomy" id="2789740"/>
    <lineage>
        <taxon>Bacteria</taxon>
        <taxon>Pseudomonadati</taxon>
        <taxon>Bacteroidota</taxon>
        <taxon>Sphingobacteriia</taxon>
        <taxon>Sphingobacteriales</taxon>
        <taxon>Sphingobacteriaceae</taxon>
        <taxon>Pedobacter</taxon>
    </lineage>
</organism>
<reference evidence="2 3" key="1">
    <citation type="submission" date="2020-11" db="EMBL/GenBank/DDBJ databases">
        <title>Pedobacter endophytica, an endophytic bacteria isolated form Carex pumila.</title>
        <authorList>
            <person name="Peng Y."/>
            <person name="Jiang L."/>
            <person name="Lee J."/>
        </authorList>
    </citation>
    <scope>NUCLEOTIDE SEQUENCE [LARGE SCALE GENOMIC DNA]</scope>
    <source>
        <strain evidence="2 3">JBR3-12</strain>
    </source>
</reference>
<evidence type="ECO:0000313" key="3">
    <source>
        <dbReference type="Proteomes" id="UP000594759"/>
    </source>
</evidence>
<dbReference type="AlphaFoldDB" id="A0A7S9L3L2"/>
<feature type="domain" description="NAD-dependent epimerase/dehydratase" evidence="1">
    <location>
        <begin position="2"/>
        <end position="206"/>
    </location>
</feature>
<dbReference type="PANTHER" id="PTHR43245">
    <property type="entry name" value="BIFUNCTIONAL POLYMYXIN RESISTANCE PROTEIN ARNA"/>
    <property type="match status" value="1"/>
</dbReference>
<name>A0A7S9L3L2_9SPHI</name>
<proteinExistence type="predicted"/>
<dbReference type="KEGG" id="pex:IZT61_14820"/>
<dbReference type="InterPro" id="IPR050177">
    <property type="entry name" value="Lipid_A_modif_metabolic_enz"/>
</dbReference>